<dbReference type="EMBL" id="BJXC01000003">
    <property type="protein sequence ID" value="GEM50960.1"/>
    <property type="molecule type" value="Genomic_DNA"/>
</dbReference>
<evidence type="ECO:0000256" key="8">
    <source>
        <dbReference type="RuleBase" id="RU004479"/>
    </source>
</evidence>
<proteinExistence type="inferred from homology"/>
<dbReference type="RefSeq" id="WP_026357426.1">
    <property type="nucleotide sequence ID" value="NZ_BJXC01000003.1"/>
</dbReference>
<evidence type="ECO:0000256" key="3">
    <source>
        <dbReference type="ARBA" id="ARBA00022808"/>
    </source>
</evidence>
<dbReference type="GO" id="GO:0005737">
    <property type="term" value="C:cytoplasm"/>
    <property type="evidence" value="ECO:0007669"/>
    <property type="project" value="UniProtKB-SubCell"/>
</dbReference>
<comment type="catalytic activity">
    <reaction evidence="5 8">
        <text>L-histidine = trans-urocanate + NH4(+)</text>
        <dbReference type="Rhea" id="RHEA:21232"/>
        <dbReference type="ChEBI" id="CHEBI:17771"/>
        <dbReference type="ChEBI" id="CHEBI:28938"/>
        <dbReference type="ChEBI" id="CHEBI:57595"/>
        <dbReference type="EC" id="4.3.1.3"/>
    </reaction>
</comment>
<dbReference type="InterPro" id="IPR001106">
    <property type="entry name" value="Aromatic_Lyase"/>
</dbReference>
<dbReference type="InterPro" id="IPR024083">
    <property type="entry name" value="Fumarase/histidase_N"/>
</dbReference>
<dbReference type="STRING" id="1218108.GCA_000382425_01078"/>
<evidence type="ECO:0000256" key="5">
    <source>
        <dbReference type="ARBA" id="ARBA00049269"/>
    </source>
</evidence>
<name>A0A511NDS0_9FLAO</name>
<keyword evidence="3 8" id="KW-0369">Histidine metabolism</keyword>
<evidence type="ECO:0000256" key="9">
    <source>
        <dbReference type="RuleBase" id="RU004480"/>
    </source>
</evidence>
<keyword evidence="11" id="KW-1185">Reference proteome</keyword>
<dbReference type="Gene3D" id="1.20.200.10">
    <property type="entry name" value="Fumarase/aspartase (Central domain)"/>
    <property type="match status" value="1"/>
</dbReference>
<dbReference type="GO" id="GO:0019556">
    <property type="term" value="P:L-histidine catabolic process to glutamate and formamide"/>
    <property type="evidence" value="ECO:0007669"/>
    <property type="project" value="UniProtKB-UniPathway"/>
</dbReference>
<comment type="subcellular location">
    <subcellularLocation>
        <location evidence="9">Cytoplasm</location>
    </subcellularLocation>
</comment>
<dbReference type="GO" id="GO:0019557">
    <property type="term" value="P:L-histidine catabolic process to glutamate and formate"/>
    <property type="evidence" value="ECO:0007669"/>
    <property type="project" value="UniProtKB-UniPathway"/>
</dbReference>
<evidence type="ECO:0000313" key="11">
    <source>
        <dbReference type="Proteomes" id="UP000321245"/>
    </source>
</evidence>
<organism evidence="10 11">
    <name type="scientific">Empedobacter brevis NBRC 14943 = ATCC 43319</name>
    <dbReference type="NCBI Taxonomy" id="1218108"/>
    <lineage>
        <taxon>Bacteria</taxon>
        <taxon>Pseudomonadati</taxon>
        <taxon>Bacteroidota</taxon>
        <taxon>Flavobacteriia</taxon>
        <taxon>Flavobacteriales</taxon>
        <taxon>Weeksellaceae</taxon>
        <taxon>Empedobacter</taxon>
    </lineage>
</organism>
<dbReference type="EC" id="4.3.1.3" evidence="2 6"/>
<dbReference type="InterPro" id="IPR022313">
    <property type="entry name" value="Phe/His_NH3-lyase_AS"/>
</dbReference>
<evidence type="ECO:0000256" key="2">
    <source>
        <dbReference type="ARBA" id="ARBA00012994"/>
    </source>
</evidence>
<dbReference type="OrthoDB" id="9806955at2"/>
<dbReference type="FunFam" id="1.10.275.10:FF:000005">
    <property type="entry name" value="Histidine ammonia-lyase"/>
    <property type="match status" value="1"/>
</dbReference>
<evidence type="ECO:0000256" key="4">
    <source>
        <dbReference type="ARBA" id="ARBA00023239"/>
    </source>
</evidence>
<dbReference type="PANTHER" id="PTHR10362">
    <property type="entry name" value="HISTIDINE AMMONIA-LYASE"/>
    <property type="match status" value="1"/>
</dbReference>
<dbReference type="AlphaFoldDB" id="A0A511NDS0"/>
<sequence length="503" mass="55297">MIKKTYGIDFLSFEDYKEIKQGNIEIELNEASQKQILQSQQNVAKIVASGQTVYGINTGFGPLCDTKISEEETRQLQHNLLISHAVGVGNPIKKEISKTMLIAKAHALSKGYSGVTLDVVERILLMVEKDIIPVVPEKGSVGASGDLAPLSHLFLPLIGEGKVWDGDTIISTKDALAKHNLQPLHLSAKEGLGLINGTQFILSHALNGLEKFEYLLNLADVAGALSLEAYEGSPRPFEEELHQVRPFKGTLLVAERMRNLLKGSEIAFSHADCGRVQDPYSLRCMPQVHGASRNAFFHLKELAEIELNSVTDNPIVVSDEEAISGGNFHGQPLAMVLDYATIAASELGNISDRRQYLLIEGKYGLPKLLTESSGLNSGFMIPQYTSAALCTENKTLCFPASADSIPTSLGQEDHVSMGSISGRKFNQVLDNVERILAIELMYACQGLEFRRPRKTSPFLEEVFAKVRSVCPKLEDDRLIGDDINNIIDLLQTEDFKHLILKSL</sequence>
<dbReference type="CDD" id="cd00332">
    <property type="entry name" value="PAL-HAL"/>
    <property type="match status" value="1"/>
</dbReference>
<comment type="caution">
    <text evidence="10">The sequence shown here is derived from an EMBL/GenBank/DDBJ whole genome shotgun (WGS) entry which is preliminary data.</text>
</comment>
<dbReference type="GO" id="GO:0004397">
    <property type="term" value="F:histidine ammonia-lyase activity"/>
    <property type="evidence" value="ECO:0007669"/>
    <property type="project" value="UniProtKB-UniRule"/>
</dbReference>
<dbReference type="InterPro" id="IPR008948">
    <property type="entry name" value="L-Aspartase-like"/>
</dbReference>
<dbReference type="SUPFAM" id="SSF48557">
    <property type="entry name" value="L-aspartase-like"/>
    <property type="match status" value="1"/>
</dbReference>
<dbReference type="NCBIfam" id="TIGR01225">
    <property type="entry name" value="hutH"/>
    <property type="match status" value="1"/>
</dbReference>
<reference evidence="10 11" key="1">
    <citation type="submission" date="2019-07" db="EMBL/GenBank/DDBJ databases">
        <title>Whole genome shotgun sequence of Empedobacter brevis NBRC 14943.</title>
        <authorList>
            <person name="Hosoyama A."/>
            <person name="Uohara A."/>
            <person name="Ohji S."/>
            <person name="Ichikawa N."/>
        </authorList>
    </citation>
    <scope>NUCLEOTIDE SEQUENCE [LARGE SCALE GENOMIC DNA]</scope>
    <source>
        <strain evidence="10 11">NBRC 14943</strain>
    </source>
</reference>
<comment type="similarity">
    <text evidence="7">Belongs to the PAL/histidase family.</text>
</comment>
<dbReference type="Gene3D" id="1.10.275.10">
    <property type="entry name" value="Fumarase/aspartase (N-terminal domain)"/>
    <property type="match status" value="1"/>
</dbReference>
<evidence type="ECO:0000256" key="1">
    <source>
        <dbReference type="ARBA" id="ARBA00005113"/>
    </source>
</evidence>
<dbReference type="Pfam" id="PF00221">
    <property type="entry name" value="Lyase_aromatic"/>
    <property type="match status" value="1"/>
</dbReference>
<dbReference type="FunFam" id="1.20.200.10:FF:000003">
    <property type="entry name" value="Histidine ammonia-lyase"/>
    <property type="match status" value="1"/>
</dbReference>
<evidence type="ECO:0000256" key="7">
    <source>
        <dbReference type="RuleBase" id="RU003954"/>
    </source>
</evidence>
<dbReference type="Proteomes" id="UP000321245">
    <property type="component" value="Unassembled WGS sequence"/>
</dbReference>
<dbReference type="PROSITE" id="PS00488">
    <property type="entry name" value="PAL_HISTIDASE"/>
    <property type="match status" value="1"/>
</dbReference>
<evidence type="ECO:0000313" key="10">
    <source>
        <dbReference type="EMBL" id="GEM50960.1"/>
    </source>
</evidence>
<gene>
    <name evidence="10" type="primary">hutH</name>
    <name evidence="10" type="ORF">EB1_07500</name>
</gene>
<evidence type="ECO:0000256" key="6">
    <source>
        <dbReference type="NCBIfam" id="TIGR01225"/>
    </source>
</evidence>
<dbReference type="UniPathway" id="UPA00379">
    <property type="reaction ID" value="UER00549"/>
</dbReference>
<accession>A0A511NDS0</accession>
<comment type="pathway">
    <text evidence="1 8">Amino-acid degradation; L-histidine degradation into L-glutamate; N-formimidoyl-L-glutamate from L-histidine: step 1/3.</text>
</comment>
<dbReference type="NCBIfam" id="NF006871">
    <property type="entry name" value="PRK09367.1"/>
    <property type="match status" value="1"/>
</dbReference>
<dbReference type="InterPro" id="IPR005921">
    <property type="entry name" value="HutH"/>
</dbReference>
<keyword evidence="4 7" id="KW-0456">Lyase</keyword>
<dbReference type="GeneID" id="84649299"/>
<protein>
    <recommendedName>
        <fullName evidence="2 6">Histidine ammonia-lyase</fullName>
        <ecNumber evidence="2 6">4.3.1.3</ecNumber>
    </recommendedName>
</protein>